<sequence>MSSRSKAPKSGKSVNSAAKHLSESDAKLISNDVGHFSMVRNFALADVITLMNGMCGTMSIFSSMRYLVSNDRCDLHTAMWFMPFGLLFDFLDGRVARWRNNSSLLGQELDSLADLISFGLAPAALAFAVGMRTRLDAFGLTYFVCCGLARLARFNATVALFPKDATGKVSHFEGLPIPSSLAIVGFLAYSINGLNLSNTDKFPLSILQLPMPMGINAKYGEIHHFTLLFVMHGTAMISRTLRIPKP</sequence>
<gene>
    <name evidence="20" type="ORF">INT43_005236</name>
</gene>
<keyword evidence="7" id="KW-0444">Lipid biosynthesis</keyword>
<evidence type="ECO:0000256" key="15">
    <source>
        <dbReference type="ARBA" id="ARBA00023264"/>
    </source>
</evidence>
<dbReference type="InterPro" id="IPR048254">
    <property type="entry name" value="CDP_ALCOHOL_P_TRANSF_CS"/>
</dbReference>
<dbReference type="Proteomes" id="UP000654370">
    <property type="component" value="Unassembled WGS sequence"/>
</dbReference>
<dbReference type="PANTHER" id="PTHR14269">
    <property type="entry name" value="CDP-DIACYLGLYCEROL--GLYCEROL-3-PHOSPHATE 3-PHOSPHATIDYLTRANSFERASE-RELATED"/>
    <property type="match status" value="1"/>
</dbReference>
<keyword evidence="11 19" id="KW-1133">Transmembrane helix</keyword>
<dbReference type="EC" id="2.7.8.8" evidence="5"/>
<evidence type="ECO:0000256" key="1">
    <source>
        <dbReference type="ARBA" id="ARBA00000287"/>
    </source>
</evidence>
<evidence type="ECO:0000256" key="11">
    <source>
        <dbReference type="ARBA" id="ARBA00022989"/>
    </source>
</evidence>
<dbReference type="PANTHER" id="PTHR14269:SF61">
    <property type="entry name" value="CDP-DIACYLGLYCEROL--SERINE O-PHOSPHATIDYLTRANSFERASE"/>
    <property type="match status" value="1"/>
</dbReference>
<dbReference type="Pfam" id="PF01066">
    <property type="entry name" value="CDP-OH_P_transf"/>
    <property type="match status" value="1"/>
</dbReference>
<comment type="catalytic activity">
    <reaction evidence="1">
        <text>a CDP-1,2-diacyl-sn-glycerol + L-serine = a 1,2-diacyl-sn-glycero-3-phospho-L-serine + CMP + H(+)</text>
        <dbReference type="Rhea" id="RHEA:16913"/>
        <dbReference type="ChEBI" id="CHEBI:15378"/>
        <dbReference type="ChEBI" id="CHEBI:33384"/>
        <dbReference type="ChEBI" id="CHEBI:57262"/>
        <dbReference type="ChEBI" id="CHEBI:58332"/>
        <dbReference type="ChEBI" id="CHEBI:60377"/>
        <dbReference type="EC" id="2.7.8.8"/>
    </reaction>
</comment>
<accession>A0A8H7PH03</accession>
<evidence type="ECO:0000256" key="7">
    <source>
        <dbReference type="ARBA" id="ARBA00022516"/>
    </source>
</evidence>
<evidence type="ECO:0000256" key="2">
    <source>
        <dbReference type="ARBA" id="ARBA00004477"/>
    </source>
</evidence>
<feature type="transmembrane region" description="Helical" evidence="19">
    <location>
        <begin position="75"/>
        <end position="91"/>
    </location>
</feature>
<dbReference type="PROSITE" id="PS00379">
    <property type="entry name" value="CDP_ALCOHOL_P_TRANSF"/>
    <property type="match status" value="1"/>
</dbReference>
<dbReference type="GO" id="GO:0006659">
    <property type="term" value="P:phosphatidylserine biosynthetic process"/>
    <property type="evidence" value="ECO:0007669"/>
    <property type="project" value="UniProtKB-ARBA"/>
</dbReference>
<evidence type="ECO:0000313" key="21">
    <source>
        <dbReference type="Proteomes" id="UP000654370"/>
    </source>
</evidence>
<evidence type="ECO:0000256" key="17">
    <source>
        <dbReference type="ARBA" id="ARBA00060701"/>
    </source>
</evidence>
<protein>
    <recommendedName>
        <fullName evidence="6">CDP-diacylglycerol--serine O-phosphatidyltransferase</fullName>
        <ecNumber evidence="5">2.7.8.8</ecNumber>
    </recommendedName>
    <alternativeName>
        <fullName evidence="16">Phosphatidylserine synthase</fullName>
    </alternativeName>
</protein>
<comment type="subcellular location">
    <subcellularLocation>
        <location evidence="2">Endoplasmic reticulum membrane</location>
        <topology evidence="2">Multi-pass membrane protein</topology>
    </subcellularLocation>
</comment>
<keyword evidence="14" id="KW-0594">Phospholipid biosynthesis</keyword>
<feature type="transmembrane region" description="Helical" evidence="19">
    <location>
        <begin position="42"/>
        <end position="63"/>
    </location>
</feature>
<evidence type="ECO:0000256" key="8">
    <source>
        <dbReference type="ARBA" id="ARBA00022679"/>
    </source>
</evidence>
<evidence type="ECO:0000313" key="20">
    <source>
        <dbReference type="EMBL" id="KAG2173816.1"/>
    </source>
</evidence>
<proteinExistence type="inferred from homology"/>
<evidence type="ECO:0000256" key="5">
    <source>
        <dbReference type="ARBA" id="ARBA00013174"/>
    </source>
</evidence>
<feature type="transmembrane region" description="Helical" evidence="19">
    <location>
        <begin position="137"/>
        <end position="162"/>
    </location>
</feature>
<keyword evidence="12" id="KW-0443">Lipid metabolism</keyword>
<reference evidence="20" key="1">
    <citation type="submission" date="2020-12" db="EMBL/GenBank/DDBJ databases">
        <title>Metabolic potential, ecology and presence of endohyphal bacteria is reflected in genomic diversity of Mucoromycotina.</title>
        <authorList>
            <person name="Muszewska A."/>
            <person name="Okrasinska A."/>
            <person name="Steczkiewicz K."/>
            <person name="Drgas O."/>
            <person name="Orlowska M."/>
            <person name="Perlinska-Lenart U."/>
            <person name="Aleksandrzak-Piekarczyk T."/>
            <person name="Szatraj K."/>
            <person name="Zielenkiewicz U."/>
            <person name="Pilsyk S."/>
            <person name="Malc E."/>
            <person name="Mieczkowski P."/>
            <person name="Kruszewska J.S."/>
            <person name="Biernat P."/>
            <person name="Pawlowska J."/>
        </authorList>
    </citation>
    <scope>NUCLEOTIDE SEQUENCE</scope>
    <source>
        <strain evidence="20">WA0000067209</strain>
    </source>
</reference>
<evidence type="ECO:0000256" key="6">
    <source>
        <dbReference type="ARBA" id="ARBA00017171"/>
    </source>
</evidence>
<comment type="pathway">
    <text evidence="3">Lipid metabolism.</text>
</comment>
<evidence type="ECO:0000256" key="9">
    <source>
        <dbReference type="ARBA" id="ARBA00022692"/>
    </source>
</evidence>
<organism evidence="20 21">
    <name type="scientific">Mortierella isabellina</name>
    <name type="common">Filamentous fungus</name>
    <name type="synonym">Umbelopsis isabellina</name>
    <dbReference type="NCBI Taxonomy" id="91625"/>
    <lineage>
        <taxon>Eukaryota</taxon>
        <taxon>Fungi</taxon>
        <taxon>Fungi incertae sedis</taxon>
        <taxon>Mucoromycota</taxon>
        <taxon>Mucoromycotina</taxon>
        <taxon>Umbelopsidomycetes</taxon>
        <taxon>Umbelopsidales</taxon>
        <taxon>Umbelopsidaceae</taxon>
        <taxon>Umbelopsis</taxon>
    </lineage>
</organism>
<feature type="transmembrane region" description="Helical" evidence="19">
    <location>
        <begin position="112"/>
        <end position="131"/>
    </location>
</feature>
<name>A0A8H7PH03_MORIS</name>
<evidence type="ECO:0000256" key="10">
    <source>
        <dbReference type="ARBA" id="ARBA00022824"/>
    </source>
</evidence>
<evidence type="ECO:0000256" key="19">
    <source>
        <dbReference type="SAM" id="Phobius"/>
    </source>
</evidence>
<evidence type="ECO:0000256" key="14">
    <source>
        <dbReference type="ARBA" id="ARBA00023209"/>
    </source>
</evidence>
<comment type="caution">
    <text evidence="20">The sequence shown here is derived from an EMBL/GenBank/DDBJ whole genome shotgun (WGS) entry which is preliminary data.</text>
</comment>
<evidence type="ECO:0000256" key="4">
    <source>
        <dbReference type="ARBA" id="ARBA00010441"/>
    </source>
</evidence>
<keyword evidence="9 19" id="KW-0812">Transmembrane</keyword>
<comment type="similarity">
    <text evidence="4 18">Belongs to the CDP-alcohol phosphatidyltransferase class-I family.</text>
</comment>
<dbReference type="InterPro" id="IPR050324">
    <property type="entry name" value="CDP-alcohol_PTase-I"/>
</dbReference>
<dbReference type="InterPro" id="IPR000462">
    <property type="entry name" value="CDP-OH_P_trans"/>
</dbReference>
<dbReference type="NCBIfam" id="TIGR00473">
    <property type="entry name" value="pssA"/>
    <property type="match status" value="1"/>
</dbReference>
<evidence type="ECO:0000256" key="3">
    <source>
        <dbReference type="ARBA" id="ARBA00005189"/>
    </source>
</evidence>
<keyword evidence="8 18" id="KW-0808">Transferase</keyword>
<evidence type="ECO:0000256" key="12">
    <source>
        <dbReference type="ARBA" id="ARBA00023098"/>
    </source>
</evidence>
<dbReference type="GO" id="GO:0003882">
    <property type="term" value="F:CDP-diacylglycerol-serine O-phosphatidyltransferase activity"/>
    <property type="evidence" value="ECO:0007669"/>
    <property type="project" value="UniProtKB-EC"/>
</dbReference>
<dbReference type="InterPro" id="IPR043130">
    <property type="entry name" value="CDP-OH_PTrfase_TM_dom"/>
</dbReference>
<evidence type="ECO:0000256" key="16">
    <source>
        <dbReference type="ARBA" id="ARBA00032361"/>
    </source>
</evidence>
<dbReference type="GO" id="GO:0005789">
    <property type="term" value="C:endoplasmic reticulum membrane"/>
    <property type="evidence" value="ECO:0007669"/>
    <property type="project" value="UniProtKB-SubCell"/>
</dbReference>
<keyword evidence="21" id="KW-1185">Reference proteome</keyword>
<dbReference type="OrthoDB" id="448573at2759"/>
<comment type="pathway">
    <text evidence="17">Phospholipid metabolism; phosphatidylethanolamine biosynthesis; phosphatidylethanolamine from CDP-diacylglycerol: step 1/2.</text>
</comment>
<feature type="transmembrane region" description="Helical" evidence="19">
    <location>
        <begin position="174"/>
        <end position="191"/>
    </location>
</feature>
<evidence type="ECO:0000256" key="13">
    <source>
        <dbReference type="ARBA" id="ARBA00023136"/>
    </source>
</evidence>
<keyword evidence="15" id="KW-1208">Phospholipid metabolism</keyword>
<dbReference type="EMBL" id="JAEPQZ010000014">
    <property type="protein sequence ID" value="KAG2173816.1"/>
    <property type="molecule type" value="Genomic_DNA"/>
</dbReference>
<keyword evidence="13 19" id="KW-0472">Membrane</keyword>
<keyword evidence="10" id="KW-0256">Endoplasmic reticulum</keyword>
<dbReference type="InterPro" id="IPR004533">
    <property type="entry name" value="CDP-diaglyc--ser_O-PTrfase"/>
</dbReference>
<dbReference type="Gene3D" id="1.20.120.1760">
    <property type="match status" value="1"/>
</dbReference>
<dbReference type="AlphaFoldDB" id="A0A8H7PH03"/>
<dbReference type="FunFam" id="1.20.120.1760:FF:000022">
    <property type="entry name" value="CDP-diacylglycerol--serine O-phosphatidyltransferase"/>
    <property type="match status" value="1"/>
</dbReference>
<evidence type="ECO:0000256" key="18">
    <source>
        <dbReference type="RuleBase" id="RU003750"/>
    </source>
</evidence>